<evidence type="ECO:0000313" key="3">
    <source>
        <dbReference type="EMBL" id="VFK04797.1"/>
    </source>
</evidence>
<reference evidence="1" key="1">
    <citation type="submission" date="2019-02" db="EMBL/GenBank/DDBJ databases">
        <authorList>
            <person name="Gruber-Vodicka R. H."/>
            <person name="Seah K. B. B."/>
        </authorList>
    </citation>
    <scope>NUCLEOTIDE SEQUENCE</scope>
    <source>
        <strain evidence="3">BECK_SA2B12</strain>
        <strain evidence="1">BECK_SA2B15</strain>
        <strain evidence="2">BECK_SA2B20</strain>
    </source>
</reference>
<gene>
    <name evidence="1" type="ORF">BECKH772A_GA0070896_102072</name>
    <name evidence="2" type="ORF">BECKH772B_GA0070898_102122</name>
    <name evidence="3" type="ORF">BECKH772C_GA0070978_102082</name>
</gene>
<name>A0A450V806_9GAMM</name>
<dbReference type="EMBL" id="CAADFJ010000208">
    <property type="protein sequence ID" value="VFK04797.1"/>
    <property type="molecule type" value="Genomic_DNA"/>
</dbReference>
<evidence type="ECO:0000313" key="2">
    <source>
        <dbReference type="EMBL" id="VFK00953.1"/>
    </source>
</evidence>
<dbReference type="EMBL" id="CAADFG010000207">
    <property type="protein sequence ID" value="VFK00918.1"/>
    <property type="molecule type" value="Genomic_DNA"/>
</dbReference>
<sequence>MREYNAKEIKVEAEDSDAMKRFIPSKRAQVEYGAYIGLDIHKDTIAVALAEPGRAEPLYEGLRNIAQGSGRCGNNPNGVVS</sequence>
<organism evidence="1">
    <name type="scientific">Candidatus Kentrum eta</name>
    <dbReference type="NCBI Taxonomy" id="2126337"/>
    <lineage>
        <taxon>Bacteria</taxon>
        <taxon>Pseudomonadati</taxon>
        <taxon>Pseudomonadota</taxon>
        <taxon>Gammaproteobacteria</taxon>
        <taxon>Candidatus Kentrum</taxon>
    </lineage>
</organism>
<evidence type="ECO:0008006" key="4">
    <source>
        <dbReference type="Google" id="ProtNLM"/>
    </source>
</evidence>
<accession>A0A450V806</accession>
<proteinExistence type="predicted"/>
<protein>
    <recommendedName>
        <fullName evidence="4">Transposase</fullName>
    </recommendedName>
</protein>
<dbReference type="EMBL" id="CAADFI010000212">
    <property type="protein sequence ID" value="VFK00953.1"/>
    <property type="molecule type" value="Genomic_DNA"/>
</dbReference>
<dbReference type="AlphaFoldDB" id="A0A450V806"/>
<evidence type="ECO:0000313" key="1">
    <source>
        <dbReference type="EMBL" id="VFK00918.1"/>
    </source>
</evidence>